<evidence type="ECO:0000256" key="10">
    <source>
        <dbReference type="ARBA" id="ARBA00022989"/>
    </source>
</evidence>
<protein>
    <submittedName>
        <fullName evidence="16">Motility protein A</fullName>
    </submittedName>
</protein>
<dbReference type="InterPro" id="IPR022522">
    <property type="entry name" value="Flagellar_motor_stator_MotA"/>
</dbReference>
<dbReference type="InterPro" id="IPR002898">
    <property type="entry name" value="MotA_ExbB_proton_chnl"/>
</dbReference>
<keyword evidence="8" id="KW-0283">Flagellar rotation</keyword>
<dbReference type="InterPro" id="IPR046786">
    <property type="entry name" value="MotA_N"/>
</dbReference>
<keyword evidence="7 13" id="KW-0812">Transmembrane</keyword>
<evidence type="ECO:0000259" key="14">
    <source>
        <dbReference type="Pfam" id="PF01618"/>
    </source>
</evidence>
<dbReference type="PANTHER" id="PTHR30433">
    <property type="entry name" value="CHEMOTAXIS PROTEIN MOTA"/>
    <property type="match status" value="1"/>
</dbReference>
<evidence type="ECO:0000256" key="7">
    <source>
        <dbReference type="ARBA" id="ARBA00022692"/>
    </source>
</evidence>
<dbReference type="Pfam" id="PF01618">
    <property type="entry name" value="MotA_ExbB"/>
    <property type="match status" value="1"/>
</dbReference>
<keyword evidence="12 13" id="KW-0472">Membrane</keyword>
<organism evidence="16 17">
    <name type="scientific">Candidatus Trichorickettsia mobilis</name>
    <dbReference type="NCBI Taxonomy" id="1346319"/>
    <lineage>
        <taxon>Bacteria</taxon>
        <taxon>Pseudomonadati</taxon>
        <taxon>Pseudomonadota</taxon>
        <taxon>Alphaproteobacteria</taxon>
        <taxon>Rickettsiales</taxon>
        <taxon>Rickettsiaceae</taxon>
        <taxon>Rickettsieae</taxon>
        <taxon>Candidatus Trichorickettsia</taxon>
    </lineage>
</organism>
<feature type="domain" description="Motility protein A N-terminal" evidence="15">
    <location>
        <begin position="4"/>
        <end position="94"/>
    </location>
</feature>
<comment type="subcellular location">
    <subcellularLocation>
        <location evidence="1">Cell inner membrane</location>
        <topology evidence="1">Multi-pass membrane protein</topology>
    </subcellularLocation>
</comment>
<feature type="transmembrane region" description="Helical" evidence="13">
    <location>
        <begin position="198"/>
        <end position="221"/>
    </location>
</feature>
<dbReference type="RefSeq" id="WP_323737856.1">
    <property type="nucleotide sequence ID" value="NZ_CP112932.1"/>
</dbReference>
<evidence type="ECO:0000256" key="4">
    <source>
        <dbReference type="ARBA" id="ARBA00022475"/>
    </source>
</evidence>
<feature type="transmembrane region" description="Helical" evidence="13">
    <location>
        <begin position="33"/>
        <end position="55"/>
    </location>
</feature>
<dbReference type="PROSITE" id="PS01307">
    <property type="entry name" value="MOTA"/>
    <property type="match status" value="1"/>
</dbReference>
<accession>A0ABZ0UV39</accession>
<proteinExistence type="inferred from homology"/>
<dbReference type="InterPro" id="IPR000540">
    <property type="entry name" value="Flag_MotA_CS"/>
</dbReference>
<evidence type="ECO:0000256" key="13">
    <source>
        <dbReference type="SAM" id="Phobius"/>
    </source>
</evidence>
<evidence type="ECO:0000256" key="8">
    <source>
        <dbReference type="ARBA" id="ARBA00022779"/>
    </source>
</evidence>
<evidence type="ECO:0000256" key="2">
    <source>
        <dbReference type="ARBA" id="ARBA00008038"/>
    </source>
</evidence>
<dbReference type="Pfam" id="PF20560">
    <property type="entry name" value="MotA_N"/>
    <property type="match status" value="1"/>
</dbReference>
<gene>
    <name evidence="16" type="ORF">Trichorick_00938</name>
</gene>
<evidence type="ECO:0000313" key="17">
    <source>
        <dbReference type="Proteomes" id="UP001326613"/>
    </source>
</evidence>
<evidence type="ECO:0000256" key="5">
    <source>
        <dbReference type="ARBA" id="ARBA00022500"/>
    </source>
</evidence>
<comment type="similarity">
    <text evidence="2">Belongs to the MotA family.</text>
</comment>
<dbReference type="PANTHER" id="PTHR30433:SF4">
    <property type="entry name" value="MOTILITY PROTEIN A"/>
    <property type="match status" value="1"/>
</dbReference>
<evidence type="ECO:0000256" key="6">
    <source>
        <dbReference type="ARBA" id="ARBA00022519"/>
    </source>
</evidence>
<dbReference type="EMBL" id="CP112932">
    <property type="protein sequence ID" value="WPY01045.1"/>
    <property type="molecule type" value="Genomic_DNA"/>
</dbReference>
<evidence type="ECO:0000313" key="16">
    <source>
        <dbReference type="EMBL" id="WPY01045.1"/>
    </source>
</evidence>
<keyword evidence="5" id="KW-0145">Chemotaxis</keyword>
<sequence length="290" mass="31947">MLFVIGFIVVFASVITGYKMHSGDLSVLWQPNEIIIIVGAGFGSILIGNPWGVIVKTVKSLKSLFVGGSVYDKNDYLELLLFCFNTFKLMKVKGMLEIESHIENPDESELFAQAPSLKKEAFMYRFVTDNLRIVTMGADNSYQFEDLVSKEIEVYEDGINAPSKVILTLADALPALGIVAAVLGVIVTMRSIAEPPEILGALIAAALVGTFTGVLLAYGLFGPMGNFLAKNAEYRVEYLECIKVGFLSYLNNNPPIIIVEYMRKCIPDAVRPTFQELDNFISGDTMKIMN</sequence>
<feature type="domain" description="MotA/TolQ/ExbB proton channel" evidence="14">
    <location>
        <begin position="123"/>
        <end position="240"/>
    </location>
</feature>
<evidence type="ECO:0000256" key="12">
    <source>
        <dbReference type="ARBA" id="ARBA00023136"/>
    </source>
</evidence>
<keyword evidence="11" id="KW-0406">Ion transport</keyword>
<evidence type="ECO:0000256" key="9">
    <source>
        <dbReference type="ARBA" id="ARBA00022781"/>
    </source>
</evidence>
<keyword evidence="9" id="KW-0375">Hydrogen ion transport</keyword>
<feature type="transmembrane region" description="Helical" evidence="13">
    <location>
        <begin position="172"/>
        <end position="192"/>
    </location>
</feature>
<keyword evidence="4" id="KW-1003">Cell membrane</keyword>
<evidence type="ECO:0000256" key="1">
    <source>
        <dbReference type="ARBA" id="ARBA00004429"/>
    </source>
</evidence>
<dbReference type="NCBIfam" id="TIGR03818">
    <property type="entry name" value="MotA1"/>
    <property type="match status" value="1"/>
</dbReference>
<keyword evidence="17" id="KW-1185">Reference proteome</keyword>
<dbReference type="Proteomes" id="UP001326613">
    <property type="component" value="Chromosome"/>
</dbReference>
<keyword evidence="10 13" id="KW-1133">Transmembrane helix</keyword>
<keyword evidence="6" id="KW-0997">Cell inner membrane</keyword>
<evidence type="ECO:0000256" key="3">
    <source>
        <dbReference type="ARBA" id="ARBA00022448"/>
    </source>
</evidence>
<evidence type="ECO:0000256" key="11">
    <source>
        <dbReference type="ARBA" id="ARBA00023065"/>
    </source>
</evidence>
<dbReference type="InterPro" id="IPR047055">
    <property type="entry name" value="MotA-like"/>
</dbReference>
<evidence type="ECO:0000259" key="15">
    <source>
        <dbReference type="Pfam" id="PF20560"/>
    </source>
</evidence>
<name>A0ABZ0UV39_9RICK</name>
<keyword evidence="3" id="KW-0813">Transport</keyword>
<reference evidence="16 17" key="1">
    <citation type="submission" date="2022-10" db="EMBL/GenBank/DDBJ databases">
        <title>Host association and intracellularity evolved multiple times independently in the Rickettsiales.</title>
        <authorList>
            <person name="Castelli M."/>
            <person name="Nardi T."/>
            <person name="Gammuto L."/>
            <person name="Bellinzona G."/>
            <person name="Sabaneyeva E."/>
            <person name="Potekhin A."/>
            <person name="Serra V."/>
            <person name="Petroni G."/>
            <person name="Sassera D."/>
        </authorList>
    </citation>
    <scope>NUCLEOTIDE SEQUENCE [LARGE SCALE GENOMIC DNA]</scope>
    <source>
        <strain evidence="16 17">Kr 154-4</strain>
    </source>
</reference>